<reference evidence="1 2" key="2">
    <citation type="submission" date="2006-07" db="EMBL/GenBank/DDBJ databases">
        <title>Sequencing of the draft genome and assembly of Chlorobium ferroxidans DSM 13031.</title>
        <authorList>
            <consortium name="US DOE Joint Genome Institute (JGI-PGF)"/>
            <person name="Copeland A."/>
            <person name="Lucas S."/>
            <person name="Lapidus A."/>
            <person name="Barry K."/>
            <person name="Glavina del Rio T."/>
            <person name="Dalin E."/>
            <person name="Tice H."/>
            <person name="Bruce D."/>
            <person name="Pitluck S."/>
            <person name="Richardson P."/>
        </authorList>
    </citation>
    <scope>NUCLEOTIDE SEQUENCE [LARGE SCALE GENOMIC DNA]</scope>
    <source>
        <strain evidence="1 2">DSM 13031</strain>
    </source>
</reference>
<dbReference type="Pfam" id="PF02620">
    <property type="entry name" value="YceD"/>
    <property type="match status" value="1"/>
</dbReference>
<sequence>MHKEKAQIEIPLAGLVQGTHEFDFTCKARDFRDQQFTDAGFTDEVHVRATVGKSEREVRVAIEASADASFTCDICLSPVSKTLEGTFCIYYVCGGPPEEEQTGDEEYRILDSNAIAIDITEDVRETLLLSIPMKVTCPDNPECLLYRSEEVDQAAQPEETSSWHESLEKLKNKYC</sequence>
<reference evidence="1 2" key="1">
    <citation type="submission" date="2006-07" db="EMBL/GenBank/DDBJ databases">
        <title>Annotation of the draft genome assembly of Chlorobium ferroxidans DSM 13031.</title>
        <authorList>
            <consortium name="US DOE Joint Genome Institute (JGI-ORNL)"/>
            <person name="Larimer F."/>
            <person name="Land M."/>
            <person name="Hauser L."/>
        </authorList>
    </citation>
    <scope>NUCLEOTIDE SEQUENCE [LARGE SCALE GENOMIC DNA]</scope>
    <source>
        <strain evidence="1 2">DSM 13031</strain>
    </source>
</reference>
<dbReference type="AlphaFoldDB" id="Q0YPL0"/>
<protein>
    <recommendedName>
        <fullName evidence="3">DUF177 domain-containing protein</fullName>
    </recommendedName>
</protein>
<evidence type="ECO:0008006" key="3">
    <source>
        <dbReference type="Google" id="ProtNLM"/>
    </source>
</evidence>
<keyword evidence="2" id="KW-1185">Reference proteome</keyword>
<dbReference type="Proteomes" id="UP000004162">
    <property type="component" value="Unassembled WGS sequence"/>
</dbReference>
<evidence type="ECO:0000313" key="1">
    <source>
        <dbReference type="EMBL" id="EAT58225.1"/>
    </source>
</evidence>
<gene>
    <name evidence="1" type="ORF">CferDRAFT_0211</name>
</gene>
<comment type="caution">
    <text evidence="1">The sequence shown here is derived from an EMBL/GenBank/DDBJ whole genome shotgun (WGS) entry which is preliminary data.</text>
</comment>
<organism evidence="1 2">
    <name type="scientific">Chlorobium ferrooxidans DSM 13031</name>
    <dbReference type="NCBI Taxonomy" id="377431"/>
    <lineage>
        <taxon>Bacteria</taxon>
        <taxon>Pseudomonadati</taxon>
        <taxon>Chlorobiota</taxon>
        <taxon>Chlorobiia</taxon>
        <taxon>Chlorobiales</taxon>
        <taxon>Chlorobiaceae</taxon>
        <taxon>Chlorobium/Pelodictyon group</taxon>
        <taxon>Chlorobium</taxon>
    </lineage>
</organism>
<proteinExistence type="predicted"/>
<dbReference type="EMBL" id="AASE01000026">
    <property type="protein sequence ID" value="EAT58225.1"/>
    <property type="molecule type" value="Genomic_DNA"/>
</dbReference>
<accession>Q0YPL0</accession>
<name>Q0YPL0_9CHLB</name>
<evidence type="ECO:0000313" key="2">
    <source>
        <dbReference type="Proteomes" id="UP000004162"/>
    </source>
</evidence>
<dbReference type="InterPro" id="IPR003772">
    <property type="entry name" value="YceD"/>
</dbReference>
<dbReference type="RefSeq" id="WP_006367158.1">
    <property type="nucleotide sequence ID" value="NZ_AASE01000026.1"/>
</dbReference>
<dbReference type="OrthoDB" id="597820at2"/>